<dbReference type="RefSeq" id="WP_038266381.1">
    <property type="nucleotide sequence ID" value="NZ_AYXY01000022.1"/>
</dbReference>
<evidence type="ECO:0008006" key="6">
    <source>
        <dbReference type="Google" id="ProtNLM"/>
    </source>
</evidence>
<dbReference type="InterPro" id="IPR024618">
    <property type="entry name" value="DUF3857"/>
</dbReference>
<dbReference type="Pfam" id="PF01841">
    <property type="entry name" value="Transglut_core"/>
    <property type="match status" value="1"/>
</dbReference>
<keyword evidence="5" id="KW-1185">Reference proteome</keyword>
<organism evidence="4 5">
    <name type="scientific">Zhouia amylolytica AD3</name>
    <dbReference type="NCBI Taxonomy" id="1286632"/>
    <lineage>
        <taxon>Bacteria</taxon>
        <taxon>Pseudomonadati</taxon>
        <taxon>Bacteroidota</taxon>
        <taxon>Flavobacteriia</taxon>
        <taxon>Flavobacteriales</taxon>
        <taxon>Flavobacteriaceae</taxon>
        <taxon>Zhouia</taxon>
    </lineage>
</organism>
<comment type="caution">
    <text evidence="4">The sequence shown here is derived from an EMBL/GenBank/DDBJ whole genome shotgun (WGS) entry which is preliminary data.</text>
</comment>
<gene>
    <name evidence="4" type="ORF">P278_21710</name>
</gene>
<dbReference type="Proteomes" id="UP000018850">
    <property type="component" value="Unassembled WGS sequence"/>
</dbReference>
<evidence type="ECO:0000256" key="1">
    <source>
        <dbReference type="SAM" id="SignalP"/>
    </source>
</evidence>
<reference evidence="4 5" key="2">
    <citation type="journal article" date="2016" name="Genome Announc.">
        <title>Draft Genome Sequence of Zhouia amylolytica AD3, Isolated from Tidal Flat Sediment.</title>
        <authorList>
            <person name="Jia B."/>
            <person name="Jin H.M."/>
            <person name="Lee H.J."/>
            <person name="Jeon C.O."/>
        </authorList>
    </citation>
    <scope>NUCLEOTIDE SEQUENCE [LARGE SCALE GENOMIC DNA]</scope>
    <source>
        <strain evidence="4 5">AD3</strain>
    </source>
</reference>
<proteinExistence type="predicted"/>
<evidence type="ECO:0000259" key="2">
    <source>
        <dbReference type="Pfam" id="PF01841"/>
    </source>
</evidence>
<protein>
    <recommendedName>
        <fullName evidence="6">DUF3857 domain-containing protein</fullName>
    </recommendedName>
</protein>
<dbReference type="AlphaFoldDB" id="W2ULW7"/>
<feature type="domain" description="Transglutaminase-like" evidence="2">
    <location>
        <begin position="319"/>
        <end position="395"/>
    </location>
</feature>
<evidence type="ECO:0000313" key="5">
    <source>
        <dbReference type="Proteomes" id="UP000018850"/>
    </source>
</evidence>
<accession>W2ULW7</accession>
<evidence type="ECO:0000313" key="4">
    <source>
        <dbReference type="EMBL" id="ETN95013.1"/>
    </source>
</evidence>
<dbReference type="STRING" id="376730.SAMN04487906_1084"/>
<dbReference type="InterPro" id="IPR002931">
    <property type="entry name" value="Transglutaminase-like"/>
</dbReference>
<sequence length="670" mass="77361">MKFKITIVLILTSFYFSTAQDFDFGKVSKEEILEKVHPGDSSAPAAILFKKGRLTMEYDNGWYYNLEVEARVKIYTKEGYSYATMAVPLYAGKNRSNDEEMRSLKAITYNLENGKVTDEKMKKSGEFLEEVNDYWNQKKFTLPNVKEGSVIEYKYRIRSPYIHSLPEWKFQYDIPVNHIVYKTEIPEYLGYKEFNKGYFAIKRNTTAFKKTMSMRYQYSEPGKVTTSAHKTQTSNLEVLCNITEYEGTSVPKLKDENYVNNIDNYRSAVKHELAYTKMPSSPIEYFNQTWEHVTKTIYESSNFGGQLVKSGYFENDIQDLVKEVQNPMEKVALIYNYVKQIMNWNQYTGVYCSDGVKKAYSTKTGNVAEINLMLTAMLRSQGVNANPVLVSTRNHGVPFFPTKDGFNYVICAIEIDNSLILLDGTSKYSGPNILPEKTLNWFGRLVRENGSSAEVNLMPSSPSKSLVNMMVDLNEDGTLKGKYRRQLTKHRALTYRQVYSIMAEDEYVENIENAFEGIVVENHEVKNMEDLSKPIVESIDFKKEGSADVIGDKIYFSPLFFFTRKENPFKLEKREFPIDFSYPKSNRYMVNINIPEGYKIESYPEPMILKLPEDLGMFKFVTKISQNVIQLSISTDINSAIISSVYYDTIKEFYKQLVAKQTEKIVLTKV</sequence>
<name>W2ULW7_9FLAO</name>
<dbReference type="EMBL" id="AYXY01000022">
    <property type="protein sequence ID" value="ETN95013.1"/>
    <property type="molecule type" value="Genomic_DNA"/>
</dbReference>
<dbReference type="PATRIC" id="fig|1286632.3.peg.2163"/>
<feature type="chain" id="PRO_5004827348" description="DUF3857 domain-containing protein" evidence="1">
    <location>
        <begin position="20"/>
        <end position="670"/>
    </location>
</feature>
<dbReference type="Gene3D" id="2.60.120.1130">
    <property type="match status" value="1"/>
</dbReference>
<evidence type="ECO:0000259" key="3">
    <source>
        <dbReference type="Pfam" id="PF12969"/>
    </source>
</evidence>
<keyword evidence="1" id="KW-0732">Signal</keyword>
<reference evidence="5" key="1">
    <citation type="submission" date="2013-11" db="EMBL/GenBank/DDBJ databases">
        <title>Draft genome sequence from a member of Zhouia, isolated tidal flat.</title>
        <authorList>
            <person name="Jin H."/>
            <person name="Jeon C.O."/>
        </authorList>
    </citation>
    <scope>NUCLEOTIDE SEQUENCE [LARGE SCALE GENOMIC DNA]</scope>
    <source>
        <strain evidence="5">AD3</strain>
    </source>
</reference>
<dbReference type="InterPro" id="IPR038765">
    <property type="entry name" value="Papain-like_cys_pep_sf"/>
</dbReference>
<dbReference type="SUPFAM" id="SSF54001">
    <property type="entry name" value="Cysteine proteinases"/>
    <property type="match status" value="1"/>
</dbReference>
<feature type="domain" description="DUF3857" evidence="3">
    <location>
        <begin position="68"/>
        <end position="213"/>
    </location>
</feature>
<feature type="signal peptide" evidence="1">
    <location>
        <begin position="1"/>
        <end position="19"/>
    </location>
</feature>
<dbReference type="Pfam" id="PF12969">
    <property type="entry name" value="DUF3857"/>
    <property type="match status" value="1"/>
</dbReference>
<dbReference type="Gene3D" id="3.10.620.30">
    <property type="match status" value="1"/>
</dbReference>
<dbReference type="Gene3D" id="2.60.40.3140">
    <property type="match status" value="1"/>
</dbReference>
<dbReference type="eggNOG" id="COG1305">
    <property type="taxonomic scope" value="Bacteria"/>
</dbReference>